<feature type="signal peptide" evidence="2">
    <location>
        <begin position="1"/>
        <end position="32"/>
    </location>
</feature>
<keyword evidence="2" id="KW-0732">Signal</keyword>
<reference evidence="3" key="2">
    <citation type="journal article" date="2020" name="Nat. Commun.">
        <title>Large-scale genome sequencing of mycorrhizal fungi provides insights into the early evolution of symbiotic traits.</title>
        <authorList>
            <person name="Miyauchi S."/>
            <person name="Kiss E."/>
            <person name="Kuo A."/>
            <person name="Drula E."/>
            <person name="Kohler A."/>
            <person name="Sanchez-Garcia M."/>
            <person name="Morin E."/>
            <person name="Andreopoulos B."/>
            <person name="Barry K.W."/>
            <person name="Bonito G."/>
            <person name="Buee M."/>
            <person name="Carver A."/>
            <person name="Chen C."/>
            <person name="Cichocki N."/>
            <person name="Clum A."/>
            <person name="Culley D."/>
            <person name="Crous P.W."/>
            <person name="Fauchery L."/>
            <person name="Girlanda M."/>
            <person name="Hayes R.D."/>
            <person name="Keri Z."/>
            <person name="LaButti K."/>
            <person name="Lipzen A."/>
            <person name="Lombard V."/>
            <person name="Magnuson J."/>
            <person name="Maillard F."/>
            <person name="Murat C."/>
            <person name="Nolan M."/>
            <person name="Ohm R.A."/>
            <person name="Pangilinan J."/>
            <person name="Pereira M.F."/>
            <person name="Perotto S."/>
            <person name="Peter M."/>
            <person name="Pfister S."/>
            <person name="Riley R."/>
            <person name="Sitrit Y."/>
            <person name="Stielow J.B."/>
            <person name="Szollosi G."/>
            <person name="Zifcakova L."/>
            <person name="Stursova M."/>
            <person name="Spatafora J.W."/>
            <person name="Tedersoo L."/>
            <person name="Vaario L.M."/>
            <person name="Yamada A."/>
            <person name="Yan M."/>
            <person name="Wang P."/>
            <person name="Xu J."/>
            <person name="Bruns T."/>
            <person name="Baldrian P."/>
            <person name="Vilgalys R."/>
            <person name="Dunand C."/>
            <person name="Henrissat B."/>
            <person name="Grigoriev I.V."/>
            <person name="Hibbett D."/>
            <person name="Nagy L.G."/>
            <person name="Martin F.M."/>
        </authorList>
    </citation>
    <scope>NUCLEOTIDE SEQUENCE</scope>
    <source>
        <strain evidence="3">BED1</strain>
    </source>
</reference>
<dbReference type="Proteomes" id="UP001194468">
    <property type="component" value="Unassembled WGS sequence"/>
</dbReference>
<comment type="caution">
    <text evidence="3">The sequence shown here is derived from an EMBL/GenBank/DDBJ whole genome shotgun (WGS) entry which is preliminary data.</text>
</comment>
<dbReference type="EMBL" id="WHUW01000018">
    <property type="protein sequence ID" value="KAF8437668.1"/>
    <property type="molecule type" value="Genomic_DNA"/>
</dbReference>
<evidence type="ECO:0000256" key="1">
    <source>
        <dbReference type="SAM" id="MobiDB-lite"/>
    </source>
</evidence>
<organism evidence="3 4">
    <name type="scientific">Boletus edulis BED1</name>
    <dbReference type="NCBI Taxonomy" id="1328754"/>
    <lineage>
        <taxon>Eukaryota</taxon>
        <taxon>Fungi</taxon>
        <taxon>Dikarya</taxon>
        <taxon>Basidiomycota</taxon>
        <taxon>Agaricomycotina</taxon>
        <taxon>Agaricomycetes</taxon>
        <taxon>Agaricomycetidae</taxon>
        <taxon>Boletales</taxon>
        <taxon>Boletineae</taxon>
        <taxon>Boletaceae</taxon>
        <taxon>Boletoideae</taxon>
        <taxon>Boletus</taxon>
    </lineage>
</organism>
<accession>A0AAD4GD03</accession>
<feature type="compositionally biased region" description="Basic and acidic residues" evidence="1">
    <location>
        <begin position="95"/>
        <end position="108"/>
    </location>
</feature>
<protein>
    <recommendedName>
        <fullName evidence="5">Secreted protein</fullName>
    </recommendedName>
</protein>
<feature type="chain" id="PRO_5042018036" description="Secreted protein" evidence="2">
    <location>
        <begin position="33"/>
        <end position="108"/>
    </location>
</feature>
<evidence type="ECO:0000256" key="2">
    <source>
        <dbReference type="SAM" id="SignalP"/>
    </source>
</evidence>
<sequence>MIHLCASNTTLRWLRWSSPLFLPSLLTPTATAAEESRLNMALSMDGPRKVPGIEQCAIIGTAEREQVESQELAFQKFASWQFETETPRPTTKTPETVRDRMERVDVGN</sequence>
<reference evidence="3" key="1">
    <citation type="submission" date="2019-10" db="EMBL/GenBank/DDBJ databases">
        <authorList>
            <consortium name="DOE Joint Genome Institute"/>
            <person name="Kuo A."/>
            <person name="Miyauchi S."/>
            <person name="Kiss E."/>
            <person name="Drula E."/>
            <person name="Kohler A."/>
            <person name="Sanchez-Garcia M."/>
            <person name="Andreopoulos B."/>
            <person name="Barry K.W."/>
            <person name="Bonito G."/>
            <person name="Buee M."/>
            <person name="Carver A."/>
            <person name="Chen C."/>
            <person name="Cichocki N."/>
            <person name="Clum A."/>
            <person name="Culley D."/>
            <person name="Crous P.W."/>
            <person name="Fauchery L."/>
            <person name="Girlanda M."/>
            <person name="Hayes R."/>
            <person name="Keri Z."/>
            <person name="LaButti K."/>
            <person name="Lipzen A."/>
            <person name="Lombard V."/>
            <person name="Magnuson J."/>
            <person name="Maillard F."/>
            <person name="Morin E."/>
            <person name="Murat C."/>
            <person name="Nolan M."/>
            <person name="Ohm R."/>
            <person name="Pangilinan J."/>
            <person name="Pereira M."/>
            <person name="Perotto S."/>
            <person name="Peter M."/>
            <person name="Riley R."/>
            <person name="Sitrit Y."/>
            <person name="Stielow B."/>
            <person name="Szollosi G."/>
            <person name="Zifcakova L."/>
            <person name="Stursova M."/>
            <person name="Spatafora J.W."/>
            <person name="Tedersoo L."/>
            <person name="Vaario L.-M."/>
            <person name="Yamada A."/>
            <person name="Yan M."/>
            <person name="Wang P."/>
            <person name="Xu J."/>
            <person name="Bruns T."/>
            <person name="Baldrian P."/>
            <person name="Vilgalys R."/>
            <person name="Henrissat B."/>
            <person name="Grigoriev I.V."/>
            <person name="Hibbett D."/>
            <person name="Nagy L.G."/>
            <person name="Martin F.M."/>
        </authorList>
    </citation>
    <scope>NUCLEOTIDE SEQUENCE</scope>
    <source>
        <strain evidence="3">BED1</strain>
    </source>
</reference>
<evidence type="ECO:0000313" key="3">
    <source>
        <dbReference type="EMBL" id="KAF8437668.1"/>
    </source>
</evidence>
<feature type="region of interest" description="Disordered" evidence="1">
    <location>
        <begin position="83"/>
        <end position="108"/>
    </location>
</feature>
<feature type="compositionally biased region" description="Low complexity" evidence="1">
    <location>
        <begin position="83"/>
        <end position="94"/>
    </location>
</feature>
<proteinExistence type="predicted"/>
<keyword evidence="4" id="KW-1185">Reference proteome</keyword>
<dbReference type="AlphaFoldDB" id="A0AAD4GD03"/>
<name>A0AAD4GD03_BOLED</name>
<gene>
    <name evidence="3" type="ORF">L210DRAFT_3546656</name>
</gene>
<evidence type="ECO:0008006" key="5">
    <source>
        <dbReference type="Google" id="ProtNLM"/>
    </source>
</evidence>
<evidence type="ECO:0000313" key="4">
    <source>
        <dbReference type="Proteomes" id="UP001194468"/>
    </source>
</evidence>